<dbReference type="Gene3D" id="2.160.20.20">
    <property type="match status" value="1"/>
</dbReference>
<gene>
    <name evidence="4" type="ORF">AMST5_01674</name>
</gene>
<dbReference type="SMART" id="SM00869">
    <property type="entry name" value="Autotransporter"/>
    <property type="match status" value="1"/>
</dbReference>
<feature type="compositionally biased region" description="Polar residues" evidence="2">
    <location>
        <begin position="66"/>
        <end position="75"/>
    </location>
</feature>
<dbReference type="InterPro" id="IPR011050">
    <property type="entry name" value="Pectin_lyase_fold/virulence"/>
</dbReference>
<dbReference type="EMBL" id="OY288114">
    <property type="protein sequence ID" value="CAJ0864442.1"/>
    <property type="molecule type" value="Genomic_DNA"/>
</dbReference>
<keyword evidence="1" id="KW-0732">Signal</keyword>
<dbReference type="PROSITE" id="PS51208">
    <property type="entry name" value="AUTOTRANSPORTER"/>
    <property type="match status" value="1"/>
</dbReference>
<dbReference type="SUPFAM" id="SSF51126">
    <property type="entry name" value="Pectin lyase-like"/>
    <property type="match status" value="1"/>
</dbReference>
<dbReference type="SUPFAM" id="SSF103515">
    <property type="entry name" value="Autotransporter"/>
    <property type="match status" value="1"/>
</dbReference>
<dbReference type="InterPro" id="IPR036709">
    <property type="entry name" value="Autotransporte_beta_dom_sf"/>
</dbReference>
<dbReference type="InterPro" id="IPR012332">
    <property type="entry name" value="Autotransporter_pectin_lyase_C"/>
</dbReference>
<feature type="region of interest" description="Disordered" evidence="2">
    <location>
        <begin position="63"/>
        <end position="109"/>
    </location>
</feature>
<organism evidence="4">
    <name type="scientific">freshwater sediment metagenome</name>
    <dbReference type="NCBI Taxonomy" id="556182"/>
    <lineage>
        <taxon>unclassified sequences</taxon>
        <taxon>metagenomes</taxon>
        <taxon>ecological metagenomes</taxon>
    </lineage>
</organism>
<accession>A0AA48M210</accession>
<dbReference type="InterPro" id="IPR013425">
    <property type="entry name" value="Autotrns_rpt"/>
</dbReference>
<evidence type="ECO:0000313" key="4">
    <source>
        <dbReference type="EMBL" id="CAJ0864442.1"/>
    </source>
</evidence>
<reference evidence="4" key="1">
    <citation type="submission" date="2023-07" db="EMBL/GenBank/DDBJ databases">
        <authorList>
            <person name="Pelsma A.J. K."/>
        </authorList>
    </citation>
    <scope>NUCLEOTIDE SEQUENCE</scope>
</reference>
<feature type="domain" description="Autotransporter" evidence="3">
    <location>
        <begin position="1115"/>
        <end position="1403"/>
    </location>
</feature>
<dbReference type="InterPro" id="IPR005546">
    <property type="entry name" value="Autotransporte_beta"/>
</dbReference>
<protein>
    <recommendedName>
        <fullName evidence="3">Autotransporter domain-containing protein</fullName>
    </recommendedName>
</protein>
<proteinExistence type="predicted"/>
<evidence type="ECO:0000259" key="3">
    <source>
        <dbReference type="PROSITE" id="PS51208"/>
    </source>
</evidence>
<name>A0AA48M210_9ZZZZ</name>
<dbReference type="Gene3D" id="2.40.128.130">
    <property type="entry name" value="Autotransporter beta-domain"/>
    <property type="match status" value="1"/>
</dbReference>
<feature type="compositionally biased region" description="Gly residues" evidence="2">
    <location>
        <begin position="78"/>
        <end position="91"/>
    </location>
</feature>
<evidence type="ECO:0000256" key="2">
    <source>
        <dbReference type="SAM" id="MobiDB-lite"/>
    </source>
</evidence>
<dbReference type="Pfam" id="PF12951">
    <property type="entry name" value="PATR"/>
    <property type="match status" value="3"/>
</dbReference>
<evidence type="ECO:0000256" key="1">
    <source>
        <dbReference type="ARBA" id="ARBA00022729"/>
    </source>
</evidence>
<sequence length="1403" mass="133885">MPSQKSKPAGTVSRRLRTALYASVAVPALGLALAAPAHAQVAKGGSGGYGSYSTGRAGGDAGQAGVTFTDSNNNIPGGVAGTSPGGAGQAGTGNQAGASGGGGGANGSLLSPTGGAGGAGGTASGGFDAVGGGGGGGGGAGVVLGTSHTFSGATVLGGAGGAGGGGNDAPYPGNGGDGGEGGAGLVATAGSPTVSVDSGTTITGGAGGVGGPGGIATSKGLFANVDGSPGNAGKGGAGVVGSGLTLVVNSGTISGGLDGAGLVRADAITFIGGANTLSLGASATLNGNIGLTNDAGLTLDQSTLGSRTLSNAITGPGTGGVTIITGANTITFTGANTYTGPTTITGGSTLKGGAVNTLSAASATTVDGTLDLGGFNQTLSALSGTGTVNNTGANATLTNQGASSTFSGTLTDGGAGKTLSLTQDSNGNTLTLAGANTYSGGTRITAGTVQLSGAGTLGASTGTVDVIGASSTLDLGGTTQTTGLVTLSGGATLKHGALNGSAGVTSSGGAIDGLSGSTKLTITGGTTVMTTTTGANGYTGATTITGGTLKGGATNALAANSATAVNAGGVLDIGGFNQTVSSLSGAGAVTNSGASNGVLTNQGVGSTFTGTLSDGARTLGFTQNGSTDASANNVFVLAGAGANTFSGGLTVNRGEVFAQTNQQLGTGTVVVNASPTAGVASTLRVGAGTTQTIAALVVNGDGTATGSGAVVNLGTITSTARVWNSGLFGNGASAILNGGLDNTGALTNAGTINGGLANGDTSGGSSSTGVINGGVTNNPGARLALTGAANGGITNAGRIDVAGNLSGNAAFENSIAGAVLNVNAGTFTVGGVVTNRGTVTVANGATLDATPGVVNSATGVIVNNGRIVDALANSGFVDNTGVYVADVANSGAAALIFNRAGGTWTGALANTTGARVVNEGVWTGAINNGPWAMFTNNGTVNGAFVNAGALYAANGVINGNLANTGAIDLTGGAAPLANSLTVNGGYAGGGALLVSGSLTNGGRAGQLIATGAGSGTTAVAVTPVGARSFYSTPILIAKTGAGATFTLANAGALRSGLVSYSLRQLAPGEWYLLPDLNSGALTAFGAGVASAITSANTGFFVNPASIVSGRPDAKPSELGISLWSRGAAGRNDMTSSGVATLSADRSDATRDNTRTLYNGYQFGADVGVFNIENRGVEAHVGVTGGQYLANAFDLLGGGTSSRYNAPFVGVYSVIKGHGFFADLSVRHDFWNVNVTNAQAGLYDQALKSYGWAGTASAGYRLDFAGDYFIEPSVGINVASVNVGAAPLLAGTAPARLQLDTVRSALGRAGVRVGKSWVVGRLALTPLASANVWREFEGDVRQAFIQDISIVPMNVTRAGTFAQLGLGLSGSLIDTGWVGFLRGDYRTGDHISGASIDGGLTYRF</sequence>